<proteinExistence type="predicted"/>
<dbReference type="AlphaFoldDB" id="A0A0F9F6S6"/>
<organism evidence="1">
    <name type="scientific">marine sediment metagenome</name>
    <dbReference type="NCBI Taxonomy" id="412755"/>
    <lineage>
        <taxon>unclassified sequences</taxon>
        <taxon>metagenomes</taxon>
        <taxon>ecological metagenomes</taxon>
    </lineage>
</organism>
<reference evidence="1" key="1">
    <citation type="journal article" date="2015" name="Nature">
        <title>Complex archaea that bridge the gap between prokaryotes and eukaryotes.</title>
        <authorList>
            <person name="Spang A."/>
            <person name="Saw J.H."/>
            <person name="Jorgensen S.L."/>
            <person name="Zaremba-Niedzwiedzka K."/>
            <person name="Martijn J."/>
            <person name="Lind A.E."/>
            <person name="van Eijk R."/>
            <person name="Schleper C."/>
            <person name="Guy L."/>
            <person name="Ettema T.J."/>
        </authorList>
    </citation>
    <scope>NUCLEOTIDE SEQUENCE</scope>
</reference>
<evidence type="ECO:0008006" key="2">
    <source>
        <dbReference type="Google" id="ProtNLM"/>
    </source>
</evidence>
<gene>
    <name evidence="1" type="ORF">LCGC14_2067260</name>
</gene>
<dbReference type="EMBL" id="LAZR01024728">
    <property type="protein sequence ID" value="KKL74201.1"/>
    <property type="molecule type" value="Genomic_DNA"/>
</dbReference>
<sequence>MAASIAQWDTDYFDQFKTVFPTTFSNLQIYPSNPIAFVNRIGLAFGKKQAQRNIRLPNQRIQVGKDVTYQDKDVPRQPQKADMPALWDSVRISEEDYAGDVVNALGHVSDLFENFQNGIASFVYTGTTIDPLAYGLLDPGFGTGSTTVTRPDICVQVTTSGKWDVPSKMFLDLAQADTNLTAKGFFGPRRIIAPQTVKPFLNHVLTSTTTPYRDWISQIAGYPITFTPLADPDAVITAFDVYMVDETAFDLFMTPLKVRGYFENNTEYFVWHWKTRAYLLPRPKNDGTDWFKAIVKIHQIDFTT</sequence>
<evidence type="ECO:0000313" key="1">
    <source>
        <dbReference type="EMBL" id="KKL74201.1"/>
    </source>
</evidence>
<accession>A0A0F9F6S6</accession>
<name>A0A0F9F6S6_9ZZZZ</name>
<protein>
    <recommendedName>
        <fullName evidence="2">Bacteriophage Mu GpT domain-containing protein</fullName>
    </recommendedName>
</protein>
<comment type="caution">
    <text evidence="1">The sequence shown here is derived from an EMBL/GenBank/DDBJ whole genome shotgun (WGS) entry which is preliminary data.</text>
</comment>